<dbReference type="STRING" id="218851.A0A2G5D884"/>
<dbReference type="AlphaFoldDB" id="A0A2G5D884"/>
<dbReference type="PANTHER" id="PTHR33405:SF19">
    <property type="entry name" value="OS08G0430100 PROTEIN"/>
    <property type="match status" value="1"/>
</dbReference>
<evidence type="ECO:0000256" key="6">
    <source>
        <dbReference type="SAM" id="Coils"/>
    </source>
</evidence>
<dbReference type="Proteomes" id="UP000230069">
    <property type="component" value="Unassembled WGS sequence"/>
</dbReference>
<keyword evidence="2" id="KW-0217">Developmental protein</keyword>
<dbReference type="EMBL" id="KZ305043">
    <property type="protein sequence ID" value="PIA39731.1"/>
    <property type="molecule type" value="Genomic_DNA"/>
</dbReference>
<dbReference type="PANTHER" id="PTHR33405">
    <property type="entry name" value="PROTEIN FLX-LIKE 2"/>
    <property type="match status" value="1"/>
</dbReference>
<keyword evidence="5" id="KW-0287">Flowering</keyword>
<dbReference type="EMBL" id="KZ305043">
    <property type="protein sequence ID" value="PIA39729.1"/>
    <property type="molecule type" value="Genomic_DNA"/>
</dbReference>
<feature type="coiled-coil region" evidence="6">
    <location>
        <begin position="136"/>
        <end position="215"/>
    </location>
</feature>
<comment type="similarity">
    <text evidence="1">Belongs to the FLX family.</text>
</comment>
<keyword evidence="9" id="KW-1185">Reference proteome</keyword>
<evidence type="ECO:0000256" key="5">
    <source>
        <dbReference type="ARBA" id="ARBA00023089"/>
    </source>
</evidence>
<keyword evidence="3" id="KW-0221">Differentiation</keyword>
<feature type="region of interest" description="Disordered" evidence="7">
    <location>
        <begin position="1"/>
        <end position="35"/>
    </location>
</feature>
<evidence type="ECO:0000256" key="7">
    <source>
        <dbReference type="SAM" id="MobiDB-lite"/>
    </source>
</evidence>
<evidence type="ECO:0000313" key="8">
    <source>
        <dbReference type="EMBL" id="PIA39729.1"/>
    </source>
</evidence>
<evidence type="ECO:0000256" key="2">
    <source>
        <dbReference type="ARBA" id="ARBA00022473"/>
    </source>
</evidence>
<feature type="coiled-coil region" evidence="6">
    <location>
        <begin position="59"/>
        <end position="93"/>
    </location>
</feature>
<proteinExistence type="inferred from homology"/>
<dbReference type="GO" id="GO:0030154">
    <property type="term" value="P:cell differentiation"/>
    <property type="evidence" value="ECO:0007669"/>
    <property type="project" value="UniProtKB-KW"/>
</dbReference>
<accession>A0A2G5D884</accession>
<name>A0A2G5D884_AQUCA</name>
<keyword evidence="4 6" id="KW-0175">Coiled coil</keyword>
<gene>
    <name evidence="8" type="ORF">AQUCO_02600288v1</name>
</gene>
<dbReference type="OrthoDB" id="1902464at2759"/>
<dbReference type="GO" id="GO:0009908">
    <property type="term" value="P:flower development"/>
    <property type="evidence" value="ECO:0007669"/>
    <property type="project" value="UniProtKB-KW"/>
</dbReference>
<evidence type="ECO:0008006" key="10">
    <source>
        <dbReference type="Google" id="ProtNLM"/>
    </source>
</evidence>
<evidence type="ECO:0000256" key="1">
    <source>
        <dbReference type="ARBA" id="ARBA00005405"/>
    </source>
</evidence>
<evidence type="ECO:0000256" key="4">
    <source>
        <dbReference type="ARBA" id="ARBA00023054"/>
    </source>
</evidence>
<sequence>MAGRNRAPRYTASNGPRGFRDGPRPVMTQGSRPLPLHPALLEEELEIRREDMRRIASENRHLADDHMMLRRELAAAQDEIQRLGQVIPQLRADKELQARELIQKGLKLESELRATEPLKSEVMKLRAESEKLSTVRQELSTKVQGLTKDLTRLQAENKQLPMMRADVDALHQELNRAREAIEYEKKANVEQMEQKQAMEKNLISLARELEKLRVELSADPRGRGLGATYGVLKASSEMGYATGSAFGDGYTGGWGAYDRRGPPRH</sequence>
<protein>
    <recommendedName>
        <fullName evidence="10">Protein FLX-like 3</fullName>
    </recommendedName>
</protein>
<evidence type="ECO:0000256" key="3">
    <source>
        <dbReference type="ARBA" id="ARBA00022782"/>
    </source>
</evidence>
<reference evidence="8 9" key="1">
    <citation type="submission" date="2017-09" db="EMBL/GenBank/DDBJ databases">
        <title>WGS assembly of Aquilegia coerulea Goldsmith.</title>
        <authorList>
            <person name="Hodges S."/>
            <person name="Kramer E."/>
            <person name="Nordborg M."/>
            <person name="Tomkins J."/>
            <person name="Borevitz J."/>
            <person name="Derieg N."/>
            <person name="Yan J."/>
            <person name="Mihaltcheva S."/>
            <person name="Hayes R.D."/>
            <person name="Rokhsar D."/>
        </authorList>
    </citation>
    <scope>NUCLEOTIDE SEQUENCE [LARGE SCALE GENOMIC DNA]</scope>
    <source>
        <strain evidence="9">cv. Goldsmith</strain>
    </source>
</reference>
<evidence type="ECO:0000313" key="9">
    <source>
        <dbReference type="Proteomes" id="UP000230069"/>
    </source>
</evidence>
<dbReference type="InterPro" id="IPR040353">
    <property type="entry name" value="FLX/FLX-like"/>
</dbReference>
<organism evidence="8 9">
    <name type="scientific">Aquilegia coerulea</name>
    <name type="common">Rocky mountain columbine</name>
    <dbReference type="NCBI Taxonomy" id="218851"/>
    <lineage>
        <taxon>Eukaryota</taxon>
        <taxon>Viridiplantae</taxon>
        <taxon>Streptophyta</taxon>
        <taxon>Embryophyta</taxon>
        <taxon>Tracheophyta</taxon>
        <taxon>Spermatophyta</taxon>
        <taxon>Magnoliopsida</taxon>
        <taxon>Ranunculales</taxon>
        <taxon>Ranunculaceae</taxon>
        <taxon>Thalictroideae</taxon>
        <taxon>Aquilegia</taxon>
    </lineage>
</organism>